<organism evidence="2 3">
    <name type="scientific">Marasmius tenuissimus</name>
    <dbReference type="NCBI Taxonomy" id="585030"/>
    <lineage>
        <taxon>Eukaryota</taxon>
        <taxon>Fungi</taxon>
        <taxon>Dikarya</taxon>
        <taxon>Basidiomycota</taxon>
        <taxon>Agaricomycotina</taxon>
        <taxon>Agaricomycetes</taxon>
        <taxon>Agaricomycetidae</taxon>
        <taxon>Agaricales</taxon>
        <taxon>Marasmiineae</taxon>
        <taxon>Marasmiaceae</taxon>
        <taxon>Marasmius</taxon>
    </lineage>
</organism>
<dbReference type="EMBL" id="JBBXMP010000090">
    <property type="protein sequence ID" value="KAL0062994.1"/>
    <property type="molecule type" value="Genomic_DNA"/>
</dbReference>
<dbReference type="InterPro" id="IPR020864">
    <property type="entry name" value="MACPF"/>
</dbReference>
<protein>
    <recommendedName>
        <fullName evidence="1">MACPF domain-containing protein</fullName>
    </recommendedName>
</protein>
<evidence type="ECO:0000313" key="3">
    <source>
        <dbReference type="Proteomes" id="UP001437256"/>
    </source>
</evidence>
<keyword evidence="3" id="KW-1185">Reference proteome</keyword>
<reference evidence="2 3" key="1">
    <citation type="submission" date="2024-05" db="EMBL/GenBank/DDBJ databases">
        <title>A draft genome resource for the thread blight pathogen Marasmius tenuissimus strain MS-2.</title>
        <authorList>
            <person name="Yulfo-Soto G.E."/>
            <person name="Baruah I.K."/>
            <person name="Amoako-Attah I."/>
            <person name="Bukari Y."/>
            <person name="Meinhardt L.W."/>
            <person name="Bailey B.A."/>
            <person name="Cohen S.P."/>
        </authorList>
    </citation>
    <scope>NUCLEOTIDE SEQUENCE [LARGE SCALE GENOMIC DNA]</scope>
    <source>
        <strain evidence="2 3">MS-2</strain>
    </source>
</reference>
<dbReference type="Proteomes" id="UP001437256">
    <property type="component" value="Unassembled WGS sequence"/>
</dbReference>
<feature type="domain" description="MACPF" evidence="1">
    <location>
        <begin position="1"/>
        <end position="206"/>
    </location>
</feature>
<accession>A0ABR2ZQ11</accession>
<comment type="caution">
    <text evidence="2">The sequence shown here is derived from an EMBL/GenBank/DDBJ whole genome shotgun (WGS) entry which is preliminary data.</text>
</comment>
<dbReference type="SMART" id="SM00457">
    <property type="entry name" value="MACPF"/>
    <property type="match status" value="1"/>
</dbReference>
<dbReference type="Pfam" id="PF01823">
    <property type="entry name" value="MACPF"/>
    <property type="match status" value="1"/>
</dbReference>
<sequence length="206" mass="22742">MQAGNQYAFCSYRHPKYLATLANPDSLFNTDLLPEAIRQLPPSFDGSDQSTVTAYKAFFKTFGTHVVTAVQYGSSFQIFTWASNSDSALKAAWTEDVKADYDGIPSGGQYDASVKATEQYKLYVQLKQSLTSVMGGDSSLGSALLARPSYKAFEAWKGSVGQNPATTIFFLVELWTLMKESDNDEIVKFVPTAYEAYDWLATHPSD</sequence>
<evidence type="ECO:0000313" key="2">
    <source>
        <dbReference type="EMBL" id="KAL0062994.1"/>
    </source>
</evidence>
<proteinExistence type="predicted"/>
<name>A0ABR2ZQ11_9AGAR</name>
<gene>
    <name evidence="2" type="ORF">AAF712_010125</name>
</gene>
<evidence type="ECO:0000259" key="1">
    <source>
        <dbReference type="PROSITE" id="PS51412"/>
    </source>
</evidence>
<dbReference type="PROSITE" id="PS51412">
    <property type="entry name" value="MACPF_2"/>
    <property type="match status" value="1"/>
</dbReference>